<gene>
    <name evidence="3" type="ORF">ACFR99_15340</name>
</gene>
<feature type="transmembrane region" description="Helical" evidence="1">
    <location>
        <begin position="127"/>
        <end position="152"/>
    </location>
</feature>
<evidence type="ECO:0000313" key="3">
    <source>
        <dbReference type="EMBL" id="MFD1564911.1"/>
    </source>
</evidence>
<dbReference type="EMBL" id="JBHUDI010000009">
    <property type="protein sequence ID" value="MFD1564911.1"/>
    <property type="molecule type" value="Genomic_DNA"/>
</dbReference>
<evidence type="ECO:0000259" key="2">
    <source>
        <dbReference type="Pfam" id="PF23600"/>
    </source>
</evidence>
<dbReference type="RefSeq" id="WP_390288928.1">
    <property type="nucleotide sequence ID" value="NZ_JBHUDI010000009.1"/>
</dbReference>
<organism evidence="3 4">
    <name type="scientific">Haloarchaeobius amylolyticus</name>
    <dbReference type="NCBI Taxonomy" id="1198296"/>
    <lineage>
        <taxon>Archaea</taxon>
        <taxon>Methanobacteriati</taxon>
        <taxon>Methanobacteriota</taxon>
        <taxon>Stenosarchaea group</taxon>
        <taxon>Halobacteria</taxon>
        <taxon>Halobacteriales</taxon>
        <taxon>Halorubellaceae</taxon>
        <taxon>Haloarchaeobius</taxon>
    </lineage>
</organism>
<feature type="transmembrane region" description="Helical" evidence="1">
    <location>
        <begin position="95"/>
        <end position="115"/>
    </location>
</feature>
<keyword evidence="4" id="KW-1185">Reference proteome</keyword>
<sequence>MAAEQAPDGYLFDLYRQYIGEPEDRTDVYVGFGLFLGGIGLAVVALLLFLWGNTYTPRSADYFAWVGPAYAIAMLGLPIVMLGIVTLLPSERRMLYTSIGGVAITVAAVAGFLVVYPHDWNGYGDDYTVQVVAVYAVGLAGITASTGAALIAHYLDLAQQAEVVVTDEEDDDPDVTDAEVQQDIDDAMEDVELSWGGVEKTEHKRLSFSEDDFDDVNVDTDVGTTTTRSSGVDAQVAGLKGLKGGETKQTTSSSTVDDQTAKLKELREQQRAEELATADDSSAVETVTSPVSNLLERIRELVKRN</sequence>
<accession>A0ABD6BK02</accession>
<keyword evidence="1" id="KW-1133">Transmembrane helix</keyword>
<dbReference type="InterPro" id="IPR055563">
    <property type="entry name" value="CdpA_N"/>
</dbReference>
<dbReference type="AlphaFoldDB" id="A0ABD6BK02"/>
<feature type="domain" description="Cell division protein A N-terminal" evidence="2">
    <location>
        <begin position="10"/>
        <end position="156"/>
    </location>
</feature>
<evidence type="ECO:0000313" key="4">
    <source>
        <dbReference type="Proteomes" id="UP001597076"/>
    </source>
</evidence>
<feature type="transmembrane region" description="Helical" evidence="1">
    <location>
        <begin position="28"/>
        <end position="51"/>
    </location>
</feature>
<comment type="caution">
    <text evidence="3">The sequence shown here is derived from an EMBL/GenBank/DDBJ whole genome shotgun (WGS) entry which is preliminary data.</text>
</comment>
<reference evidence="3 4" key="1">
    <citation type="journal article" date="2019" name="Int. J. Syst. Evol. Microbiol.">
        <title>The Global Catalogue of Microorganisms (GCM) 10K type strain sequencing project: providing services to taxonomists for standard genome sequencing and annotation.</title>
        <authorList>
            <consortium name="The Broad Institute Genomics Platform"/>
            <consortium name="The Broad Institute Genome Sequencing Center for Infectious Disease"/>
            <person name="Wu L."/>
            <person name="Ma J."/>
        </authorList>
    </citation>
    <scope>NUCLEOTIDE SEQUENCE [LARGE SCALE GENOMIC DNA]</scope>
    <source>
        <strain evidence="3 4">CGMCC 1.12230</strain>
    </source>
</reference>
<proteinExistence type="predicted"/>
<protein>
    <submittedName>
        <fullName evidence="3">Permease</fullName>
    </submittedName>
</protein>
<keyword evidence="1" id="KW-0812">Transmembrane</keyword>
<evidence type="ECO:0000256" key="1">
    <source>
        <dbReference type="SAM" id="Phobius"/>
    </source>
</evidence>
<keyword evidence="1" id="KW-0472">Membrane</keyword>
<dbReference type="Pfam" id="PF23600">
    <property type="entry name" value="CdpA_N"/>
    <property type="match status" value="1"/>
</dbReference>
<feature type="transmembrane region" description="Helical" evidence="1">
    <location>
        <begin position="63"/>
        <end position="88"/>
    </location>
</feature>
<dbReference type="Proteomes" id="UP001597076">
    <property type="component" value="Unassembled WGS sequence"/>
</dbReference>
<name>A0ABD6BK02_9EURY</name>